<dbReference type="GO" id="GO:0004803">
    <property type="term" value="F:transposase activity"/>
    <property type="evidence" value="ECO:0007669"/>
    <property type="project" value="InterPro"/>
</dbReference>
<name>J3F3D5_ACTNH</name>
<dbReference type="AlphaFoldDB" id="J3F3D5"/>
<feature type="compositionally biased region" description="Basic and acidic residues" evidence="2">
    <location>
        <begin position="130"/>
        <end position="139"/>
    </location>
</feature>
<dbReference type="Proteomes" id="UP000007814">
    <property type="component" value="Unassembled WGS sequence"/>
</dbReference>
<comment type="caution">
    <text evidence="3">The sequence shown here is derived from an EMBL/GenBank/DDBJ whole genome shotgun (WGS) entry which is preliminary data.</text>
</comment>
<dbReference type="InterPro" id="IPR036388">
    <property type="entry name" value="WH-like_DNA-bd_sf"/>
</dbReference>
<organism evidence="3 4">
    <name type="scientific">Actinomyces naeslundii (strain ATCC 12104 / DSM 43013 / CCUG 2238 / JCM 8349 / NCTC 10301 / Howell 279)</name>
    <dbReference type="NCBI Taxonomy" id="1115803"/>
    <lineage>
        <taxon>Bacteria</taxon>
        <taxon>Bacillati</taxon>
        <taxon>Actinomycetota</taxon>
        <taxon>Actinomycetes</taxon>
        <taxon>Actinomycetales</taxon>
        <taxon>Actinomycetaceae</taxon>
        <taxon>Actinomyces</taxon>
    </lineage>
</organism>
<feature type="non-terminal residue" evidence="3">
    <location>
        <position position="168"/>
    </location>
</feature>
<proteinExistence type="predicted"/>
<feature type="coiled-coil region" evidence="1">
    <location>
        <begin position="64"/>
        <end position="91"/>
    </location>
</feature>
<accession>J3F3D5</accession>
<evidence type="ECO:0000313" key="3">
    <source>
        <dbReference type="EMBL" id="EJN85037.1"/>
    </source>
</evidence>
<gene>
    <name evidence="3" type="ORF">HMPREF1129_0363</name>
</gene>
<dbReference type="Gene3D" id="1.10.10.10">
    <property type="entry name" value="Winged helix-like DNA-binding domain superfamily/Winged helix DNA-binding domain"/>
    <property type="match status" value="1"/>
</dbReference>
<evidence type="ECO:0000256" key="1">
    <source>
        <dbReference type="SAM" id="Coils"/>
    </source>
</evidence>
<sequence length="168" mass="19030">MGQKKYPDELRERATRMALDALADPARAKGAIRRIGEELGVHLEALRTWVKKAQVDGGLRPGTTTDEAQRIKELEKEVRELRRANAMLKRASACLSRRSVSAHLVDLPVHCDQEGGVRGLADLQGAHWRRSQDRPEHVTHARRSRSPSARSVRDEILKAEIRRVHENQ</sequence>
<dbReference type="InterPro" id="IPR002514">
    <property type="entry name" value="Transposase_8"/>
</dbReference>
<dbReference type="InterPro" id="IPR009057">
    <property type="entry name" value="Homeodomain-like_sf"/>
</dbReference>
<dbReference type="GO" id="GO:0003677">
    <property type="term" value="F:DNA binding"/>
    <property type="evidence" value="ECO:0007669"/>
    <property type="project" value="InterPro"/>
</dbReference>
<dbReference type="RefSeq" id="WP_003782093.1">
    <property type="nucleotide sequence ID" value="NZ_ALJK01000099.1"/>
</dbReference>
<dbReference type="EMBL" id="ALJK01000099">
    <property type="protein sequence ID" value="EJN85037.1"/>
    <property type="molecule type" value="Genomic_DNA"/>
</dbReference>
<evidence type="ECO:0000313" key="4">
    <source>
        <dbReference type="Proteomes" id="UP000007814"/>
    </source>
</evidence>
<reference evidence="3 4" key="1">
    <citation type="submission" date="2012-07" db="EMBL/GenBank/DDBJ databases">
        <authorList>
            <person name="Durkin A.S."/>
            <person name="McCorrison J."/>
            <person name="Torralba M."/>
            <person name="Gillis M."/>
            <person name="Methe B."/>
            <person name="Sutton G."/>
            <person name="Nelson K.E."/>
        </authorList>
    </citation>
    <scope>NUCLEOTIDE SEQUENCE [LARGE SCALE GENOMIC DNA]</scope>
    <source>
        <strain evidence="4">ATCC 12104 / DSM 43013 / CCUG 2238 / JCM 8349 / NCTC 10301 / Howell 279</strain>
    </source>
</reference>
<dbReference type="eggNOG" id="COG2963">
    <property type="taxonomic scope" value="Bacteria"/>
</dbReference>
<keyword evidence="1" id="KW-0175">Coiled coil</keyword>
<dbReference type="GO" id="GO:0006313">
    <property type="term" value="P:DNA transposition"/>
    <property type="evidence" value="ECO:0007669"/>
    <property type="project" value="InterPro"/>
</dbReference>
<evidence type="ECO:0000256" key="2">
    <source>
        <dbReference type="SAM" id="MobiDB-lite"/>
    </source>
</evidence>
<protein>
    <submittedName>
        <fullName evidence="3">Transposase</fullName>
    </submittedName>
</protein>
<feature type="region of interest" description="Disordered" evidence="2">
    <location>
        <begin position="127"/>
        <end position="156"/>
    </location>
</feature>
<dbReference type="SUPFAM" id="SSF46689">
    <property type="entry name" value="Homeodomain-like"/>
    <property type="match status" value="1"/>
</dbReference>
<dbReference type="Pfam" id="PF01527">
    <property type="entry name" value="HTH_Tnp_1"/>
    <property type="match status" value="1"/>
</dbReference>